<protein>
    <submittedName>
        <fullName evidence="1">Uncharacterized protein</fullName>
    </submittedName>
</protein>
<evidence type="ECO:0000313" key="2">
    <source>
        <dbReference type="Proteomes" id="UP000662200"/>
    </source>
</evidence>
<dbReference type="AlphaFoldDB" id="A0A8J3BQ13"/>
<accession>A0A8J3BQ13</accession>
<proteinExistence type="predicted"/>
<keyword evidence="2" id="KW-1185">Reference proteome</keyword>
<dbReference type="EMBL" id="BMQC01000018">
    <property type="protein sequence ID" value="GGK40735.1"/>
    <property type="molecule type" value="Genomic_DNA"/>
</dbReference>
<dbReference type="Proteomes" id="UP000662200">
    <property type="component" value="Unassembled WGS sequence"/>
</dbReference>
<sequence length="168" mass="18121">MLAVSLTLARALGMTASPRKQIQAATQAALWALSNGRCYFPLCDNPLVMQVRKGVFRKNAQIAHIHGVAPGAPRYQPLPQAERDGFTNLLLLCYPHHGEIDDPKTGERLYPAELLRSWKDKREGDNGAALAALGPVNEKVLNDLLVAAFTPPPSAYSGSPTSSPRPVA</sequence>
<organism evidence="1 2">
    <name type="scientific">Pilimelia terevasa</name>
    <dbReference type="NCBI Taxonomy" id="53372"/>
    <lineage>
        <taxon>Bacteria</taxon>
        <taxon>Bacillati</taxon>
        <taxon>Actinomycetota</taxon>
        <taxon>Actinomycetes</taxon>
        <taxon>Micromonosporales</taxon>
        <taxon>Micromonosporaceae</taxon>
        <taxon>Pilimelia</taxon>
    </lineage>
</organism>
<reference evidence="1" key="2">
    <citation type="submission" date="2020-09" db="EMBL/GenBank/DDBJ databases">
        <authorList>
            <person name="Sun Q."/>
            <person name="Ohkuma M."/>
        </authorList>
    </citation>
    <scope>NUCLEOTIDE SEQUENCE</scope>
    <source>
        <strain evidence="1">JCM 3091</strain>
    </source>
</reference>
<reference evidence="1" key="1">
    <citation type="journal article" date="2014" name="Int. J. Syst. Evol. Microbiol.">
        <title>Complete genome sequence of Corynebacterium casei LMG S-19264T (=DSM 44701T), isolated from a smear-ripened cheese.</title>
        <authorList>
            <consortium name="US DOE Joint Genome Institute (JGI-PGF)"/>
            <person name="Walter F."/>
            <person name="Albersmeier A."/>
            <person name="Kalinowski J."/>
            <person name="Ruckert C."/>
        </authorList>
    </citation>
    <scope>NUCLEOTIDE SEQUENCE</scope>
    <source>
        <strain evidence="1">JCM 3091</strain>
    </source>
</reference>
<name>A0A8J3BQ13_9ACTN</name>
<comment type="caution">
    <text evidence="1">The sequence shown here is derived from an EMBL/GenBank/DDBJ whole genome shotgun (WGS) entry which is preliminary data.</text>
</comment>
<gene>
    <name evidence="1" type="ORF">GCM10010124_36980</name>
</gene>
<evidence type="ECO:0000313" key="1">
    <source>
        <dbReference type="EMBL" id="GGK40735.1"/>
    </source>
</evidence>